<evidence type="ECO:0000313" key="7">
    <source>
        <dbReference type="EMBL" id="KAK1378007.1"/>
    </source>
</evidence>
<dbReference type="InterPro" id="IPR027443">
    <property type="entry name" value="IPNS-like_sf"/>
</dbReference>
<dbReference type="Pfam" id="PF03171">
    <property type="entry name" value="2OG-FeII_Oxy"/>
    <property type="match status" value="1"/>
</dbReference>
<dbReference type="InterPro" id="IPR005123">
    <property type="entry name" value="Oxoglu/Fe-dep_dioxygenase_dom"/>
</dbReference>
<proteinExistence type="inferred from homology"/>
<sequence>MTSEVKSMENSGGLGWGSSLPVPSVQELARNDSQCVPERYIQKLEDRPLHFETSQVSDEIPVINLSKLAIGDEDESRNFDFACKEWGFFQVTDHGVSDKVLHTMKAVVESFFELPLVEKKVYAMAHNDFQGYGQGYVVSDDQKLDWNDLLFLITSPLMYKNMKHWPNTLTGFREAVELYSTELQKVGDEIFAKMSVLMGMEKESLKDIHGVMKLGIRMNYYPSCAKPDLVLGVSPHSDASSLTLLLQDDETTGLQIKHRGIWVPVKPIPNALVVNIGDAMEVLSNGVYKSVEHRAVTNQKKSRISIATFFIPEDELEIGPLDTMVDEDHRPRMYKNVKYIDYLRYTLGRKMEGKNHIDILKLDNE</sequence>
<dbReference type="InterPro" id="IPR026992">
    <property type="entry name" value="DIOX_N"/>
</dbReference>
<evidence type="ECO:0000256" key="2">
    <source>
        <dbReference type="ARBA" id="ARBA00022723"/>
    </source>
</evidence>
<keyword evidence="3 4" id="KW-0408">Iron</keyword>
<comment type="caution">
    <text evidence="7">The sequence shown here is derived from an EMBL/GenBank/DDBJ whole genome shotgun (WGS) entry which is preliminary data.</text>
</comment>
<dbReference type="PANTHER" id="PTHR47991">
    <property type="entry name" value="OXOGLUTARATE/IRON-DEPENDENT DIOXYGENASE"/>
    <property type="match status" value="1"/>
</dbReference>
<dbReference type="InterPro" id="IPR044861">
    <property type="entry name" value="IPNS-like_FE2OG_OXY"/>
</dbReference>
<feature type="region of interest" description="Disordered" evidence="5">
    <location>
        <begin position="1"/>
        <end position="20"/>
    </location>
</feature>
<accession>A0AAD8I2N5</accession>
<dbReference type="GO" id="GO:0051213">
    <property type="term" value="F:dioxygenase activity"/>
    <property type="evidence" value="ECO:0007669"/>
    <property type="project" value="UniProtKB-KW"/>
</dbReference>
<organism evidence="7 8">
    <name type="scientific">Heracleum sosnowskyi</name>
    <dbReference type="NCBI Taxonomy" id="360622"/>
    <lineage>
        <taxon>Eukaryota</taxon>
        <taxon>Viridiplantae</taxon>
        <taxon>Streptophyta</taxon>
        <taxon>Embryophyta</taxon>
        <taxon>Tracheophyta</taxon>
        <taxon>Spermatophyta</taxon>
        <taxon>Magnoliopsida</taxon>
        <taxon>eudicotyledons</taxon>
        <taxon>Gunneridae</taxon>
        <taxon>Pentapetalae</taxon>
        <taxon>asterids</taxon>
        <taxon>campanulids</taxon>
        <taxon>Apiales</taxon>
        <taxon>Apiaceae</taxon>
        <taxon>Apioideae</taxon>
        <taxon>apioid superclade</taxon>
        <taxon>Tordylieae</taxon>
        <taxon>Tordyliinae</taxon>
        <taxon>Heracleum</taxon>
    </lineage>
</organism>
<evidence type="ECO:0000256" key="3">
    <source>
        <dbReference type="ARBA" id="ARBA00023004"/>
    </source>
</evidence>
<keyword evidence="2 4" id="KW-0479">Metal-binding</keyword>
<protein>
    <submittedName>
        <fullName evidence="7">Fe2OG dioxygenase domain-containing protein</fullName>
    </submittedName>
</protein>
<name>A0AAD8I2N5_9APIA</name>
<dbReference type="EMBL" id="JAUIZM010000006">
    <property type="protein sequence ID" value="KAK1378007.1"/>
    <property type="molecule type" value="Genomic_DNA"/>
</dbReference>
<dbReference type="PROSITE" id="PS51471">
    <property type="entry name" value="FE2OG_OXY"/>
    <property type="match status" value="1"/>
</dbReference>
<keyword evidence="8" id="KW-1185">Reference proteome</keyword>
<comment type="similarity">
    <text evidence="1 4">Belongs to the iron/ascorbate-dependent oxidoreductase family.</text>
</comment>
<keyword evidence="7" id="KW-0223">Dioxygenase</keyword>
<evidence type="ECO:0000256" key="5">
    <source>
        <dbReference type="SAM" id="MobiDB-lite"/>
    </source>
</evidence>
<dbReference type="GO" id="GO:0046872">
    <property type="term" value="F:metal ion binding"/>
    <property type="evidence" value="ECO:0007669"/>
    <property type="project" value="UniProtKB-KW"/>
</dbReference>
<feature type="domain" description="Fe2OG dioxygenase" evidence="6">
    <location>
        <begin position="207"/>
        <end position="312"/>
    </location>
</feature>
<dbReference type="InterPro" id="IPR050295">
    <property type="entry name" value="Plant_2OG-oxidoreductases"/>
</dbReference>
<evidence type="ECO:0000256" key="4">
    <source>
        <dbReference type="RuleBase" id="RU003682"/>
    </source>
</evidence>
<keyword evidence="4" id="KW-0560">Oxidoreductase</keyword>
<reference evidence="7" key="2">
    <citation type="submission" date="2023-05" db="EMBL/GenBank/DDBJ databases">
        <authorList>
            <person name="Schelkunov M.I."/>
        </authorList>
    </citation>
    <scope>NUCLEOTIDE SEQUENCE</scope>
    <source>
        <strain evidence="7">Hsosn_3</strain>
        <tissue evidence="7">Leaf</tissue>
    </source>
</reference>
<reference evidence="7" key="1">
    <citation type="submission" date="2023-02" db="EMBL/GenBank/DDBJ databases">
        <title>Genome of toxic invasive species Heracleum sosnowskyi carries increased number of genes despite the absence of recent whole-genome duplications.</title>
        <authorList>
            <person name="Schelkunov M."/>
            <person name="Shtratnikova V."/>
            <person name="Makarenko M."/>
            <person name="Klepikova A."/>
            <person name="Omelchenko D."/>
            <person name="Novikova G."/>
            <person name="Obukhova E."/>
            <person name="Bogdanov V."/>
            <person name="Penin A."/>
            <person name="Logacheva M."/>
        </authorList>
    </citation>
    <scope>NUCLEOTIDE SEQUENCE</scope>
    <source>
        <strain evidence="7">Hsosn_3</strain>
        <tissue evidence="7">Leaf</tissue>
    </source>
</reference>
<dbReference type="AlphaFoldDB" id="A0AAD8I2N5"/>
<dbReference type="SUPFAM" id="SSF51197">
    <property type="entry name" value="Clavaminate synthase-like"/>
    <property type="match status" value="1"/>
</dbReference>
<feature type="compositionally biased region" description="Polar residues" evidence="5">
    <location>
        <begin position="1"/>
        <end position="10"/>
    </location>
</feature>
<dbReference type="Gene3D" id="2.60.120.330">
    <property type="entry name" value="B-lactam Antibiotic, Isopenicillin N Synthase, Chain"/>
    <property type="match status" value="1"/>
</dbReference>
<gene>
    <name evidence="7" type="ORF">POM88_024751</name>
</gene>
<dbReference type="GO" id="GO:0016705">
    <property type="term" value="F:oxidoreductase activity, acting on paired donors, with incorporation or reduction of molecular oxygen"/>
    <property type="evidence" value="ECO:0007669"/>
    <property type="project" value="UniProtKB-ARBA"/>
</dbReference>
<dbReference type="Pfam" id="PF14226">
    <property type="entry name" value="DIOX_N"/>
    <property type="match status" value="1"/>
</dbReference>
<evidence type="ECO:0000259" key="6">
    <source>
        <dbReference type="PROSITE" id="PS51471"/>
    </source>
</evidence>
<dbReference type="FunFam" id="2.60.120.330:FF:000079">
    <property type="entry name" value="Protein SRG1"/>
    <property type="match status" value="1"/>
</dbReference>
<evidence type="ECO:0000313" key="8">
    <source>
        <dbReference type="Proteomes" id="UP001237642"/>
    </source>
</evidence>
<dbReference type="Proteomes" id="UP001237642">
    <property type="component" value="Unassembled WGS sequence"/>
</dbReference>
<evidence type="ECO:0000256" key="1">
    <source>
        <dbReference type="ARBA" id="ARBA00008056"/>
    </source>
</evidence>